<evidence type="ECO:0000313" key="1">
    <source>
        <dbReference type="EnsemblMetazoa" id="GPAI036710-PA"/>
    </source>
</evidence>
<organism evidence="1 2">
    <name type="scientific">Glossina pallidipes</name>
    <name type="common">Tsetse fly</name>
    <dbReference type="NCBI Taxonomy" id="7398"/>
    <lineage>
        <taxon>Eukaryota</taxon>
        <taxon>Metazoa</taxon>
        <taxon>Ecdysozoa</taxon>
        <taxon>Arthropoda</taxon>
        <taxon>Hexapoda</taxon>
        <taxon>Insecta</taxon>
        <taxon>Pterygota</taxon>
        <taxon>Neoptera</taxon>
        <taxon>Endopterygota</taxon>
        <taxon>Diptera</taxon>
        <taxon>Brachycera</taxon>
        <taxon>Muscomorpha</taxon>
        <taxon>Hippoboscoidea</taxon>
        <taxon>Glossinidae</taxon>
        <taxon>Glossina</taxon>
    </lineage>
</organism>
<accession>A0A1B0A7G8</accession>
<reference evidence="2" key="1">
    <citation type="submission" date="2014-03" db="EMBL/GenBank/DDBJ databases">
        <authorList>
            <person name="Aksoy S."/>
            <person name="Warren W."/>
            <person name="Wilson R.K."/>
        </authorList>
    </citation>
    <scope>NUCLEOTIDE SEQUENCE [LARGE SCALE GENOMIC DNA]</scope>
    <source>
        <strain evidence="2">IAEA</strain>
    </source>
</reference>
<dbReference type="VEuPathDB" id="VectorBase:GPAI036710"/>
<dbReference type="EnsemblMetazoa" id="GPAI036710-RA">
    <property type="protein sequence ID" value="GPAI036710-PA"/>
    <property type="gene ID" value="GPAI036710"/>
</dbReference>
<reference evidence="1" key="2">
    <citation type="submission" date="2020-05" db="UniProtKB">
        <authorList>
            <consortium name="EnsemblMetazoa"/>
        </authorList>
    </citation>
    <scope>IDENTIFICATION</scope>
    <source>
        <strain evidence="1">IAEA</strain>
    </source>
</reference>
<keyword evidence="2" id="KW-1185">Reference proteome</keyword>
<protein>
    <submittedName>
        <fullName evidence="1">Uncharacterized protein</fullName>
    </submittedName>
</protein>
<evidence type="ECO:0000313" key="2">
    <source>
        <dbReference type="Proteomes" id="UP000092445"/>
    </source>
</evidence>
<dbReference type="Proteomes" id="UP000092445">
    <property type="component" value="Unassembled WGS sequence"/>
</dbReference>
<proteinExistence type="predicted"/>
<sequence>MLCPSCPLKCKKEEQSSPLTKIIINLTLVSKGRYHHTEGVELEEAISRVPIYRDRNHLKFTLQLLYSTLWDKRIPAPRLSSYNICLKGKRAASLLYSKKCEWYPFAVVLITRTTRACGILTRNGIYECSVKRNVEQIFAMICDGT</sequence>
<dbReference type="AlphaFoldDB" id="A0A1B0A7G8"/>
<name>A0A1B0A7G8_GLOPL</name>